<dbReference type="InterPro" id="IPR011991">
    <property type="entry name" value="ArsR-like_HTH"/>
</dbReference>
<evidence type="ECO:0000256" key="4">
    <source>
        <dbReference type="ARBA" id="ARBA00023163"/>
    </source>
</evidence>
<dbReference type="InterPro" id="IPR037171">
    <property type="entry name" value="NagB/RpiA_transferase-like"/>
</dbReference>
<dbReference type="InterPro" id="IPR051054">
    <property type="entry name" value="SorC_transcr_regulators"/>
</dbReference>
<dbReference type="RefSeq" id="WP_229661264.1">
    <property type="nucleotide sequence ID" value="NZ_BMMQ01000006.1"/>
</dbReference>
<evidence type="ECO:0000313" key="7">
    <source>
        <dbReference type="Proteomes" id="UP000638043"/>
    </source>
</evidence>
<dbReference type="Gene3D" id="1.10.10.60">
    <property type="entry name" value="Homeodomain-like"/>
    <property type="match status" value="1"/>
</dbReference>
<dbReference type="CDD" id="cd00090">
    <property type="entry name" value="HTH_ARSR"/>
    <property type="match status" value="1"/>
</dbReference>
<accession>A0ABQ2N3F9</accession>
<evidence type="ECO:0000313" key="6">
    <source>
        <dbReference type="EMBL" id="GGO65174.1"/>
    </source>
</evidence>
<evidence type="ECO:0000256" key="3">
    <source>
        <dbReference type="ARBA" id="ARBA00023125"/>
    </source>
</evidence>
<dbReference type="EMBL" id="BMMQ01000006">
    <property type="protein sequence ID" value="GGO65174.1"/>
    <property type="molecule type" value="Genomic_DNA"/>
</dbReference>
<keyword evidence="2" id="KW-0805">Transcription regulation</keyword>
<keyword evidence="7" id="KW-1185">Reference proteome</keyword>
<dbReference type="PANTHER" id="PTHR34294:SF1">
    <property type="entry name" value="TRANSCRIPTIONAL REGULATOR LSRR"/>
    <property type="match status" value="1"/>
</dbReference>
<evidence type="ECO:0000256" key="2">
    <source>
        <dbReference type="ARBA" id="ARBA00023015"/>
    </source>
</evidence>
<name>A0ABQ2N3F9_9MICO</name>
<evidence type="ECO:0000256" key="1">
    <source>
        <dbReference type="ARBA" id="ARBA00010466"/>
    </source>
</evidence>
<proteinExistence type="inferred from homology"/>
<dbReference type="PANTHER" id="PTHR34294">
    <property type="entry name" value="TRANSCRIPTIONAL REGULATOR-RELATED"/>
    <property type="match status" value="1"/>
</dbReference>
<keyword evidence="3 6" id="KW-0238">DNA-binding</keyword>
<dbReference type="InterPro" id="IPR007324">
    <property type="entry name" value="Sugar-bd_dom_put"/>
</dbReference>
<organism evidence="6 7">
    <name type="scientific">Microbacterium nanhaiense</name>
    <dbReference type="NCBI Taxonomy" id="1301026"/>
    <lineage>
        <taxon>Bacteria</taxon>
        <taxon>Bacillati</taxon>
        <taxon>Actinomycetota</taxon>
        <taxon>Actinomycetes</taxon>
        <taxon>Micrococcales</taxon>
        <taxon>Microbacteriaceae</taxon>
        <taxon>Microbacterium</taxon>
    </lineage>
</organism>
<protein>
    <submittedName>
        <fullName evidence="6">DNA-binding transcriptional regulator</fullName>
    </submittedName>
</protein>
<dbReference type="Pfam" id="PF04198">
    <property type="entry name" value="Sugar-bind"/>
    <property type="match status" value="1"/>
</dbReference>
<dbReference type="GO" id="GO:0003677">
    <property type="term" value="F:DNA binding"/>
    <property type="evidence" value="ECO:0007669"/>
    <property type="project" value="UniProtKB-KW"/>
</dbReference>
<evidence type="ECO:0000259" key="5">
    <source>
        <dbReference type="Pfam" id="PF04198"/>
    </source>
</evidence>
<sequence length="324" mass="35089">MPQSSIRQADGQTRLMTKIARMYHEHGLRQAEIARQLSISQAKVSRLLKRAEQAGIIRTIVTAVPGVYAELEEEIEKRYGLNEAVVVDVDPDASEQDILASIGAGAAGYLEASFSGRDRIGVSSWSQTVLAMVDRMRPLNPRGAEEVVQLLGGMGAPEAQSHSNRILGEFARMIGAEAVYVPAPGIVATREIYESLMQEAPMQEITRHWQDLTVAIMGIGSIEPSAVLATSGNAFSAEEIQKLAEAGAAGDICHRIFRTDGELVHGDHDDRIIAIQTDDLLRIPRRVGLAGGPRKRDAIRGALEGKWITTLITDVHTAEALIAS</sequence>
<dbReference type="SUPFAM" id="SSF46785">
    <property type="entry name" value="Winged helix' DNA-binding domain"/>
    <property type="match status" value="1"/>
</dbReference>
<dbReference type="Proteomes" id="UP000638043">
    <property type="component" value="Unassembled WGS sequence"/>
</dbReference>
<dbReference type="Gene3D" id="3.40.50.1360">
    <property type="match status" value="1"/>
</dbReference>
<dbReference type="InterPro" id="IPR036390">
    <property type="entry name" value="WH_DNA-bd_sf"/>
</dbReference>
<comment type="similarity">
    <text evidence="1">Belongs to the SorC transcriptional regulatory family.</text>
</comment>
<comment type="caution">
    <text evidence="6">The sequence shown here is derived from an EMBL/GenBank/DDBJ whole genome shotgun (WGS) entry which is preliminary data.</text>
</comment>
<reference evidence="7" key="1">
    <citation type="journal article" date="2019" name="Int. J. Syst. Evol. Microbiol.">
        <title>The Global Catalogue of Microorganisms (GCM) 10K type strain sequencing project: providing services to taxonomists for standard genome sequencing and annotation.</title>
        <authorList>
            <consortium name="The Broad Institute Genomics Platform"/>
            <consortium name="The Broad Institute Genome Sequencing Center for Infectious Disease"/>
            <person name="Wu L."/>
            <person name="Ma J."/>
        </authorList>
    </citation>
    <scope>NUCLEOTIDE SEQUENCE [LARGE SCALE GENOMIC DNA]</scope>
    <source>
        <strain evidence="7">CGMCC 4.7181</strain>
    </source>
</reference>
<gene>
    <name evidence="6" type="ORF">GCM10010910_21760</name>
</gene>
<dbReference type="Pfam" id="PF13412">
    <property type="entry name" value="HTH_24"/>
    <property type="match status" value="1"/>
</dbReference>
<dbReference type="SUPFAM" id="SSF100950">
    <property type="entry name" value="NagB/RpiA/CoA transferase-like"/>
    <property type="match status" value="1"/>
</dbReference>
<keyword evidence="4" id="KW-0804">Transcription</keyword>
<feature type="domain" description="Sugar-binding" evidence="5">
    <location>
        <begin position="69"/>
        <end position="322"/>
    </location>
</feature>